<evidence type="ECO:0000313" key="3">
    <source>
        <dbReference type="EMBL" id="GFQ79890.1"/>
    </source>
</evidence>
<dbReference type="AlphaFoldDB" id="A0A8X6IMK7"/>
<comment type="caution">
    <text evidence="3">The sequence shown here is derived from an EMBL/GenBank/DDBJ whole genome shotgun (WGS) entry which is preliminary data.</text>
</comment>
<gene>
    <name evidence="3" type="ORF">TNCT_400341</name>
</gene>
<feature type="transmembrane region" description="Helical" evidence="2">
    <location>
        <begin position="22"/>
        <end position="42"/>
    </location>
</feature>
<keyword evidence="2" id="KW-0812">Transmembrane</keyword>
<reference evidence="3" key="1">
    <citation type="submission" date="2020-07" db="EMBL/GenBank/DDBJ databases">
        <title>Multicomponent nature underlies the extraordinary mechanical properties of spider dragline silk.</title>
        <authorList>
            <person name="Kono N."/>
            <person name="Nakamura H."/>
            <person name="Mori M."/>
            <person name="Yoshida Y."/>
            <person name="Ohtoshi R."/>
            <person name="Malay A.D."/>
            <person name="Moran D.A.P."/>
            <person name="Tomita M."/>
            <person name="Numata K."/>
            <person name="Arakawa K."/>
        </authorList>
    </citation>
    <scope>NUCLEOTIDE SEQUENCE</scope>
</reference>
<accession>A0A8X6IMK7</accession>
<evidence type="ECO:0000256" key="2">
    <source>
        <dbReference type="SAM" id="Phobius"/>
    </source>
</evidence>
<evidence type="ECO:0000256" key="1">
    <source>
        <dbReference type="SAM" id="MobiDB-lite"/>
    </source>
</evidence>
<name>A0A8X6IMK7_TRICU</name>
<protein>
    <submittedName>
        <fullName evidence="3">Uncharacterized protein</fullName>
    </submittedName>
</protein>
<evidence type="ECO:0000313" key="4">
    <source>
        <dbReference type="Proteomes" id="UP000887116"/>
    </source>
</evidence>
<feature type="region of interest" description="Disordered" evidence="1">
    <location>
        <begin position="76"/>
        <end position="99"/>
    </location>
</feature>
<organism evidence="3 4">
    <name type="scientific">Trichonephila clavata</name>
    <name type="common">Joro spider</name>
    <name type="synonym">Nephila clavata</name>
    <dbReference type="NCBI Taxonomy" id="2740835"/>
    <lineage>
        <taxon>Eukaryota</taxon>
        <taxon>Metazoa</taxon>
        <taxon>Ecdysozoa</taxon>
        <taxon>Arthropoda</taxon>
        <taxon>Chelicerata</taxon>
        <taxon>Arachnida</taxon>
        <taxon>Araneae</taxon>
        <taxon>Araneomorphae</taxon>
        <taxon>Entelegynae</taxon>
        <taxon>Araneoidea</taxon>
        <taxon>Nephilidae</taxon>
        <taxon>Trichonephila</taxon>
    </lineage>
</organism>
<keyword evidence="2" id="KW-0472">Membrane</keyword>
<proteinExistence type="predicted"/>
<dbReference type="EMBL" id="BMAO01002318">
    <property type="protein sequence ID" value="GFQ79890.1"/>
    <property type="molecule type" value="Genomic_DNA"/>
</dbReference>
<sequence length="99" mass="11478">MIYGQSNQPQCQWFESDVLGSLINEATLLSLLLVKTVFRIYVRKTRVPSTKQKSPITDTEAYRSQLFTDITRMRKRQERARPLSNRPDLSIRSQLCGDS</sequence>
<dbReference type="Proteomes" id="UP000887116">
    <property type="component" value="Unassembled WGS sequence"/>
</dbReference>
<keyword evidence="2" id="KW-1133">Transmembrane helix</keyword>
<keyword evidence="4" id="KW-1185">Reference proteome</keyword>